<organism evidence="2 3">
    <name type="scientific">Pedobacter chinensis</name>
    <dbReference type="NCBI Taxonomy" id="2282421"/>
    <lineage>
        <taxon>Bacteria</taxon>
        <taxon>Pseudomonadati</taxon>
        <taxon>Bacteroidota</taxon>
        <taxon>Sphingobacteriia</taxon>
        <taxon>Sphingobacteriales</taxon>
        <taxon>Sphingobacteriaceae</taxon>
        <taxon>Pedobacter</taxon>
    </lineage>
</organism>
<name>A0A369Q1M0_9SPHI</name>
<keyword evidence="1" id="KW-0732">Signal</keyword>
<reference evidence="2 3" key="1">
    <citation type="submission" date="2018-07" db="EMBL/GenBank/DDBJ databases">
        <title>Pedobacter sp. nov., isolated from soil.</title>
        <authorList>
            <person name="Zhou L.Y."/>
            <person name="Du Z.J."/>
        </authorList>
    </citation>
    <scope>NUCLEOTIDE SEQUENCE [LARGE SCALE GENOMIC DNA]</scope>
    <source>
        <strain evidence="2 3">JDX94</strain>
    </source>
</reference>
<sequence length="272" mass="30787">MIISKMKIFLLSLVSLICFSAFGQKQIVFQSKNLPKPDTTWVFTPKKISNGQKFPAVILLHGWSGNYKQWNNIMDAQKYADEYGYVLICPDGLFDSWYLNSPVMPQNQYESFFFDELLPKMKTDYPIDSNHVFITGLSMGGHGALWLFLKHPEMFKSAGSTSGGINLRDAYGKYGASALLGNPAKDSEIWDKYAVAGNIDKLAGTNKEIIFDCGADDFFYQSNNKLKQKCDSLKIQATYISQPGAHNAAYWKKSIKQQFEFFQKQISKPKTP</sequence>
<dbReference type="InterPro" id="IPR000801">
    <property type="entry name" value="Esterase-like"/>
</dbReference>
<keyword evidence="3" id="KW-1185">Reference proteome</keyword>
<accession>A0A369Q1M0</accession>
<evidence type="ECO:0000313" key="2">
    <source>
        <dbReference type="EMBL" id="RDC56906.1"/>
    </source>
</evidence>
<dbReference type="Gene3D" id="3.40.50.1820">
    <property type="entry name" value="alpha/beta hydrolase"/>
    <property type="match status" value="1"/>
</dbReference>
<dbReference type="InterPro" id="IPR029058">
    <property type="entry name" value="AB_hydrolase_fold"/>
</dbReference>
<dbReference type="InterPro" id="IPR050583">
    <property type="entry name" value="Mycobacterial_A85_antigen"/>
</dbReference>
<dbReference type="Pfam" id="PF00756">
    <property type="entry name" value="Esterase"/>
    <property type="match status" value="1"/>
</dbReference>
<comment type="caution">
    <text evidence="2">The sequence shown here is derived from an EMBL/GenBank/DDBJ whole genome shotgun (WGS) entry which is preliminary data.</text>
</comment>
<dbReference type="SUPFAM" id="SSF53474">
    <property type="entry name" value="alpha/beta-Hydrolases"/>
    <property type="match status" value="1"/>
</dbReference>
<dbReference type="PANTHER" id="PTHR48098:SF1">
    <property type="entry name" value="DIACYLGLYCEROL ACYLTRANSFERASE_MYCOLYLTRANSFERASE AG85A"/>
    <property type="match status" value="1"/>
</dbReference>
<evidence type="ECO:0000256" key="1">
    <source>
        <dbReference type="SAM" id="SignalP"/>
    </source>
</evidence>
<dbReference type="Proteomes" id="UP000253961">
    <property type="component" value="Unassembled WGS sequence"/>
</dbReference>
<evidence type="ECO:0000313" key="3">
    <source>
        <dbReference type="Proteomes" id="UP000253961"/>
    </source>
</evidence>
<dbReference type="AlphaFoldDB" id="A0A369Q1M0"/>
<feature type="chain" id="PRO_5017041848" evidence="1">
    <location>
        <begin position="24"/>
        <end position="272"/>
    </location>
</feature>
<dbReference type="EMBL" id="QPKV01000003">
    <property type="protein sequence ID" value="RDC56906.1"/>
    <property type="molecule type" value="Genomic_DNA"/>
</dbReference>
<protein>
    <submittedName>
        <fullName evidence="2">Esterase</fullName>
    </submittedName>
</protein>
<feature type="signal peptide" evidence="1">
    <location>
        <begin position="1"/>
        <end position="23"/>
    </location>
</feature>
<dbReference type="PANTHER" id="PTHR48098">
    <property type="entry name" value="ENTEROCHELIN ESTERASE-RELATED"/>
    <property type="match status" value="1"/>
</dbReference>
<proteinExistence type="predicted"/>
<gene>
    <name evidence="2" type="ORF">DU508_06810</name>
</gene>
<dbReference type="GO" id="GO:0016747">
    <property type="term" value="F:acyltransferase activity, transferring groups other than amino-acyl groups"/>
    <property type="evidence" value="ECO:0007669"/>
    <property type="project" value="TreeGrafter"/>
</dbReference>